<proteinExistence type="predicted"/>
<protein>
    <submittedName>
        <fullName evidence="1">Uncharacterized protein</fullName>
    </submittedName>
</protein>
<evidence type="ECO:0000313" key="2">
    <source>
        <dbReference type="Proteomes" id="UP000031843"/>
    </source>
</evidence>
<keyword evidence="2" id="KW-1185">Reference proteome</keyword>
<dbReference type="AlphaFoldDB" id="A0A0C4Y990"/>
<name>A0A0C4Y990_9BURK</name>
<dbReference type="STRING" id="68895.RR42_m1387"/>
<accession>A0A0C4Y990</accession>
<organism evidence="1 2">
    <name type="scientific">Cupriavidus basilensis</name>
    <dbReference type="NCBI Taxonomy" id="68895"/>
    <lineage>
        <taxon>Bacteria</taxon>
        <taxon>Pseudomonadati</taxon>
        <taxon>Pseudomonadota</taxon>
        <taxon>Betaproteobacteria</taxon>
        <taxon>Burkholderiales</taxon>
        <taxon>Burkholderiaceae</taxon>
        <taxon>Cupriavidus</taxon>
    </lineage>
</organism>
<sequence length="42" mass="4552">MVYIQEKAALLDVLRDGNPSLHAVAARIVADALERFGEAEQA</sequence>
<gene>
    <name evidence="1" type="ORF">RR42_m1387</name>
</gene>
<dbReference type="KEGG" id="cbw:RR42_m1387"/>
<reference evidence="1 2" key="1">
    <citation type="journal article" date="2015" name="Genome Announc.">
        <title>Complete Genome Sequence of Cupriavidus basilensis 4G11, Isolated from the Oak Ridge Field Research Center Site.</title>
        <authorList>
            <person name="Ray J."/>
            <person name="Waters R.J."/>
            <person name="Skerker J.M."/>
            <person name="Kuehl J.V."/>
            <person name="Price M.N."/>
            <person name="Huang J."/>
            <person name="Chakraborty R."/>
            <person name="Arkin A.P."/>
            <person name="Deutschbauer A."/>
        </authorList>
    </citation>
    <scope>NUCLEOTIDE SEQUENCE [LARGE SCALE GENOMIC DNA]</scope>
    <source>
        <strain evidence="1">4G11</strain>
    </source>
</reference>
<dbReference type="EMBL" id="CP010536">
    <property type="protein sequence ID" value="AJG18789.1"/>
    <property type="molecule type" value="Genomic_DNA"/>
</dbReference>
<evidence type="ECO:0000313" key="1">
    <source>
        <dbReference type="EMBL" id="AJG18789.1"/>
    </source>
</evidence>
<dbReference type="Proteomes" id="UP000031843">
    <property type="component" value="Chromosome main"/>
</dbReference>